<dbReference type="AlphaFoldDB" id="A0A934J8N2"/>
<feature type="transmembrane region" description="Helical" evidence="6">
    <location>
        <begin position="232"/>
        <end position="254"/>
    </location>
</feature>
<dbReference type="Pfam" id="PF07690">
    <property type="entry name" value="MFS_1"/>
    <property type="match status" value="1"/>
</dbReference>
<keyword evidence="4 6" id="KW-1133">Transmembrane helix</keyword>
<dbReference type="GO" id="GO:0022857">
    <property type="term" value="F:transmembrane transporter activity"/>
    <property type="evidence" value="ECO:0007669"/>
    <property type="project" value="InterPro"/>
</dbReference>
<proteinExistence type="predicted"/>
<dbReference type="Proteomes" id="UP000640274">
    <property type="component" value="Unassembled WGS sequence"/>
</dbReference>
<evidence type="ECO:0000256" key="3">
    <source>
        <dbReference type="ARBA" id="ARBA00022692"/>
    </source>
</evidence>
<feature type="transmembrane region" description="Helical" evidence="6">
    <location>
        <begin position="319"/>
        <end position="340"/>
    </location>
</feature>
<feature type="transmembrane region" description="Helical" evidence="6">
    <location>
        <begin position="385"/>
        <end position="405"/>
    </location>
</feature>
<feature type="transmembrane region" description="Helical" evidence="6">
    <location>
        <begin position="294"/>
        <end position="313"/>
    </location>
</feature>
<protein>
    <submittedName>
        <fullName evidence="7">MFS transporter</fullName>
    </submittedName>
</protein>
<reference evidence="7" key="1">
    <citation type="submission" date="2020-12" db="EMBL/GenBank/DDBJ databases">
        <authorList>
            <person name="Huq M.A."/>
        </authorList>
    </citation>
    <scope>NUCLEOTIDE SEQUENCE</scope>
    <source>
        <strain evidence="7">MAHUQ-46</strain>
    </source>
</reference>
<evidence type="ECO:0000313" key="8">
    <source>
        <dbReference type="Proteomes" id="UP000640274"/>
    </source>
</evidence>
<dbReference type="InterPro" id="IPR011701">
    <property type="entry name" value="MFS"/>
</dbReference>
<dbReference type="SUPFAM" id="SSF103473">
    <property type="entry name" value="MFS general substrate transporter"/>
    <property type="match status" value="1"/>
</dbReference>
<feature type="transmembrane region" description="Helical" evidence="6">
    <location>
        <begin position="109"/>
        <end position="129"/>
    </location>
</feature>
<dbReference type="GO" id="GO:0005886">
    <property type="term" value="C:plasma membrane"/>
    <property type="evidence" value="ECO:0007669"/>
    <property type="project" value="UniProtKB-SubCell"/>
</dbReference>
<name>A0A934J8N2_9BACL</name>
<dbReference type="EMBL" id="JAELUP010000072">
    <property type="protein sequence ID" value="MBJ6362390.1"/>
    <property type="molecule type" value="Genomic_DNA"/>
</dbReference>
<feature type="transmembrane region" description="Helical" evidence="6">
    <location>
        <begin position="361"/>
        <end position="379"/>
    </location>
</feature>
<accession>A0A934J8N2</accession>
<dbReference type="RefSeq" id="WP_199019937.1">
    <property type="nucleotide sequence ID" value="NZ_JAELUP010000072.1"/>
</dbReference>
<comment type="caution">
    <text evidence="7">The sequence shown here is derived from an EMBL/GenBank/DDBJ whole genome shotgun (WGS) entry which is preliminary data.</text>
</comment>
<dbReference type="Gene3D" id="1.20.1250.20">
    <property type="entry name" value="MFS general substrate transporter like domains"/>
    <property type="match status" value="1"/>
</dbReference>
<keyword evidence="3 6" id="KW-0812">Transmembrane</keyword>
<dbReference type="InterPro" id="IPR036259">
    <property type="entry name" value="MFS_trans_sf"/>
</dbReference>
<evidence type="ECO:0000256" key="4">
    <source>
        <dbReference type="ARBA" id="ARBA00022989"/>
    </source>
</evidence>
<feature type="transmembrane region" description="Helical" evidence="6">
    <location>
        <begin position="82"/>
        <end position="103"/>
    </location>
</feature>
<comment type="subcellular location">
    <subcellularLocation>
        <location evidence="1">Cell membrane</location>
        <topology evidence="1">Multi-pass membrane protein</topology>
    </subcellularLocation>
</comment>
<keyword evidence="8" id="KW-1185">Reference proteome</keyword>
<keyword evidence="2" id="KW-1003">Cell membrane</keyword>
<dbReference type="PANTHER" id="PTHR23513">
    <property type="entry name" value="INTEGRAL MEMBRANE EFFLUX PROTEIN-RELATED"/>
    <property type="match status" value="1"/>
</dbReference>
<feature type="transmembrane region" description="Helical" evidence="6">
    <location>
        <begin position="266"/>
        <end position="287"/>
    </location>
</feature>
<dbReference type="CDD" id="cd06173">
    <property type="entry name" value="MFS_MefA_like"/>
    <property type="match status" value="1"/>
</dbReference>
<gene>
    <name evidence="7" type="ORF">JFN88_14080</name>
</gene>
<feature type="transmembrane region" description="Helical" evidence="6">
    <location>
        <begin position="150"/>
        <end position="171"/>
    </location>
</feature>
<sequence length="429" mass="47680">MKNGKMILSFLKNSRNIRLMALAIFISNIGSGMQLIAVSKLLYDKTNSATSIGIVIILQYVVMFLVQFVSGTVVDRSDQRKILVISDFAKGILITGAGTIFLVNPDTGLSYLFIILIIVNFVVPFFSNAQFTLTPELVNDKDELLQANSIITTLFQAGQLIGSAIVASIIFFMSPAAALIISGSMFFISSIYFRLIKYSKKIKEYKEHKSIGADFFEDWKYLIKKIGKEKSVLAHLLISSGDYMAVNIFNLMLIPVVAVHYNDNSFYISLFDSGFAVGSMIIVAFIASFSKKLGTNYSAVIGLFLQSIILLILSINVHVIFAFLLLVVYGSANSFSITIFNTNLQKRSTSEFMGRINSVKNFIVSILTITLIPVLSRMFDISIEYGFLASGLVLLSYSFISFLVGRNFVFGKDYLSKAIHIEEIKKKLI</sequence>
<organism evidence="7 8">
    <name type="scientific">Paenibacillus roseus</name>
    <dbReference type="NCBI Taxonomy" id="2798579"/>
    <lineage>
        <taxon>Bacteria</taxon>
        <taxon>Bacillati</taxon>
        <taxon>Bacillota</taxon>
        <taxon>Bacilli</taxon>
        <taxon>Bacillales</taxon>
        <taxon>Paenibacillaceae</taxon>
        <taxon>Paenibacillus</taxon>
    </lineage>
</organism>
<feature type="transmembrane region" description="Helical" evidence="6">
    <location>
        <begin position="21"/>
        <end position="43"/>
    </location>
</feature>
<feature type="transmembrane region" description="Helical" evidence="6">
    <location>
        <begin position="177"/>
        <end position="196"/>
    </location>
</feature>
<evidence type="ECO:0000256" key="6">
    <source>
        <dbReference type="SAM" id="Phobius"/>
    </source>
</evidence>
<evidence type="ECO:0000256" key="1">
    <source>
        <dbReference type="ARBA" id="ARBA00004651"/>
    </source>
</evidence>
<evidence type="ECO:0000256" key="2">
    <source>
        <dbReference type="ARBA" id="ARBA00022475"/>
    </source>
</evidence>
<feature type="transmembrane region" description="Helical" evidence="6">
    <location>
        <begin position="49"/>
        <end position="70"/>
    </location>
</feature>
<evidence type="ECO:0000313" key="7">
    <source>
        <dbReference type="EMBL" id="MBJ6362390.1"/>
    </source>
</evidence>
<keyword evidence="5 6" id="KW-0472">Membrane</keyword>
<evidence type="ECO:0000256" key="5">
    <source>
        <dbReference type="ARBA" id="ARBA00023136"/>
    </source>
</evidence>
<dbReference type="PANTHER" id="PTHR23513:SF6">
    <property type="entry name" value="MAJOR FACILITATOR SUPERFAMILY ASSOCIATED DOMAIN-CONTAINING PROTEIN"/>
    <property type="match status" value="1"/>
</dbReference>